<dbReference type="EMBL" id="JACHLR010000010">
    <property type="protein sequence ID" value="MBB4859297.1"/>
    <property type="molecule type" value="Genomic_DNA"/>
</dbReference>
<evidence type="ECO:0000256" key="1">
    <source>
        <dbReference type="SAM" id="MobiDB-lite"/>
    </source>
</evidence>
<dbReference type="InterPro" id="IPR058625">
    <property type="entry name" value="MdtA-like_BSH"/>
</dbReference>
<evidence type="ECO:0000256" key="2">
    <source>
        <dbReference type="SAM" id="Phobius"/>
    </source>
</evidence>
<dbReference type="RefSeq" id="WP_184245889.1">
    <property type="nucleotide sequence ID" value="NZ_JACHLR010000010.1"/>
</dbReference>
<feature type="region of interest" description="Disordered" evidence="1">
    <location>
        <begin position="1"/>
        <end position="24"/>
    </location>
</feature>
<dbReference type="Gene3D" id="1.10.287.470">
    <property type="entry name" value="Helix hairpin bin"/>
    <property type="match status" value="2"/>
</dbReference>
<dbReference type="Gene3D" id="2.40.50.100">
    <property type="match status" value="1"/>
</dbReference>
<evidence type="ECO:0000313" key="4">
    <source>
        <dbReference type="EMBL" id="MBB4859297.1"/>
    </source>
</evidence>
<dbReference type="Gene3D" id="2.40.30.170">
    <property type="match status" value="1"/>
</dbReference>
<dbReference type="AlphaFoldDB" id="A0A7W7NXM9"/>
<evidence type="ECO:0000259" key="3">
    <source>
        <dbReference type="Pfam" id="PF25917"/>
    </source>
</evidence>
<sequence>MSTTAVSSPEAVEGSTPAAPPPKTWSAGRRVGAAVLLGGAAILAVAGLYAYGPASVAFVSTDNAYVKGDVTFVSPKVPGYVTAVLTENNAKVSPGQVLIRIDPTDYSSAVADTEAAIAQAKASLGQIAAQQRLQDSQIRAADASVTSAKASAVRSGADFERSDALVGQGAVSRQLFEAAEAENVRSRSAVTQTAAQADVARKQLGVLGAQRLTAQAQLQSAEAKLMRARADLGRTAIAAPREGRVAARNVRLGEYVNTGTRLLAITPTTGLWIEANLRETQLARIRPGDRVQVGIDAVPDVKFCGVVEGTFGASGSEFAVIPPDNATGNFTKIVRRFTVRILIDPKQPGLDRLATGMSATPRIEIGSHVDGRSHGGLISWLVGGSFHCGRPS</sequence>
<dbReference type="Proteomes" id="UP000555448">
    <property type="component" value="Unassembled WGS sequence"/>
</dbReference>
<keyword evidence="2" id="KW-0812">Transmembrane</keyword>
<evidence type="ECO:0000313" key="5">
    <source>
        <dbReference type="Proteomes" id="UP000555448"/>
    </source>
</evidence>
<feature type="transmembrane region" description="Helical" evidence="2">
    <location>
        <begin position="31"/>
        <end position="51"/>
    </location>
</feature>
<dbReference type="Pfam" id="PF25917">
    <property type="entry name" value="BSH_RND"/>
    <property type="match status" value="1"/>
</dbReference>
<gene>
    <name evidence="4" type="ORF">HNO88_002626</name>
</gene>
<organism evidence="4 5">
    <name type="scientific">Novosphingobium chloroacetimidivorans</name>
    <dbReference type="NCBI Taxonomy" id="1428314"/>
    <lineage>
        <taxon>Bacteria</taxon>
        <taxon>Pseudomonadati</taxon>
        <taxon>Pseudomonadota</taxon>
        <taxon>Alphaproteobacteria</taxon>
        <taxon>Sphingomonadales</taxon>
        <taxon>Sphingomonadaceae</taxon>
        <taxon>Novosphingobium</taxon>
    </lineage>
</organism>
<keyword evidence="5" id="KW-1185">Reference proteome</keyword>
<keyword evidence="2" id="KW-0472">Membrane</keyword>
<proteinExistence type="predicted"/>
<dbReference type="InterPro" id="IPR050739">
    <property type="entry name" value="MFP"/>
</dbReference>
<dbReference type="GO" id="GO:0055085">
    <property type="term" value="P:transmembrane transport"/>
    <property type="evidence" value="ECO:0007669"/>
    <property type="project" value="InterPro"/>
</dbReference>
<reference evidence="4 5" key="1">
    <citation type="submission" date="2020-08" db="EMBL/GenBank/DDBJ databases">
        <title>Functional genomics of gut bacteria from endangered species of beetles.</title>
        <authorList>
            <person name="Carlos-Shanley C."/>
        </authorList>
    </citation>
    <scope>NUCLEOTIDE SEQUENCE [LARGE SCALE GENOMIC DNA]</scope>
    <source>
        <strain evidence="4 5">S00245</strain>
    </source>
</reference>
<protein>
    <submittedName>
        <fullName evidence="4">Membrane fusion protein (Multidrug efflux system)</fullName>
    </submittedName>
</protein>
<comment type="caution">
    <text evidence="4">The sequence shown here is derived from an EMBL/GenBank/DDBJ whole genome shotgun (WGS) entry which is preliminary data.</text>
</comment>
<name>A0A7W7NXM9_9SPHN</name>
<dbReference type="PANTHER" id="PTHR30386:SF24">
    <property type="entry name" value="MULTIDRUG RESISTANCE EFFLUX PUMP"/>
    <property type="match status" value="1"/>
</dbReference>
<feature type="domain" description="Multidrug resistance protein MdtA-like barrel-sandwich hybrid" evidence="3">
    <location>
        <begin position="73"/>
        <end position="266"/>
    </location>
</feature>
<keyword evidence="2" id="KW-1133">Transmembrane helix</keyword>
<accession>A0A7W7NXM9</accession>
<dbReference type="SUPFAM" id="SSF111369">
    <property type="entry name" value="HlyD-like secretion proteins"/>
    <property type="match status" value="2"/>
</dbReference>
<dbReference type="PANTHER" id="PTHR30386">
    <property type="entry name" value="MEMBRANE FUSION SUBUNIT OF EMRAB-TOLC MULTIDRUG EFFLUX PUMP"/>
    <property type="match status" value="1"/>
</dbReference>